<feature type="region of interest" description="Disordered" evidence="3">
    <location>
        <begin position="188"/>
        <end position="213"/>
    </location>
</feature>
<dbReference type="InterPro" id="IPR051876">
    <property type="entry name" value="ODA-DC/CCD"/>
</dbReference>
<feature type="coiled-coil region" evidence="2">
    <location>
        <begin position="396"/>
        <end position="441"/>
    </location>
</feature>
<accession>A0A640K8H7</accession>
<evidence type="ECO:0000256" key="3">
    <source>
        <dbReference type="SAM" id="MobiDB-lite"/>
    </source>
</evidence>
<keyword evidence="6" id="KW-1185">Reference proteome</keyword>
<sequence length="807" mass="89166">MQDAGGRRLNLLLFTWCAGPHHRSPDLHTRPPMRPPIPFSASPPSPLAHAFACILGRARLSHLDASQRRGVCVCARTYKVARETESAHTAGAMKPTAPPFHAPRPPLHARSDPNSAVTAQGGGAGAAAAVQETQLRRRLAEAEMRLRDMDEEERRIGVLQEQEIAKLECDNAKLRERLEEIRMEECMPPAESHAFQDDTKRQLTGGAPASRAESKLLGSTTLKYQHAKAEVERRRRECAQAERQLTDSRTRLADLRKARKELKGQSVSAEMSAAVRVAAADNYRERIYERLRGLEEQVAREQERFNSIVTEAKQARSDIDALLVSQTSKEKINQYWCDALLGKRREMAYLIEVCNLLCEEREQVVADLTEVQARMTQESDQYEAVFDELTGVQDENAKAQTSNREQLDELRRLIAQTRAEREALEKENRDAKISMERQRCRTVGRRLNDEANQDGSAVGEECSTAAAGDAEHAGDDCDAELRTSESASLFDGDQQQMRMFEDYYRKLSAIVQSDAIEDVAAFMDTAADERYKVFDEVNAIKRNTGALETEKASLMAQLGRGGGVGPSAVSESVQQQLSPAVLATLSEAGTLDTLAMAKDAMEAGKSGCSSVLGASRNDTQERCRRMVDLLEDLGTTRDLVFENQEGQEASATVLAQVVAQVNEVFRGLGCSVGELRALTGMEGVHPTTLLQCLAMIEQRASEYLLAYSRQQQRRLPQAEGAVAALPSRNAARTLLRRSDLAPKTRRNVVAATVRQHALPRSTDPTTRMPTIAALSSDTSGTLDDRVEERPVSMAELKKAVEAKRIIS</sequence>
<protein>
    <recommendedName>
        <fullName evidence="4">ODAD1 central coiled coil region domain-containing protein</fullName>
    </recommendedName>
</protein>
<evidence type="ECO:0000313" key="5">
    <source>
        <dbReference type="EMBL" id="GET85966.1"/>
    </source>
</evidence>
<dbReference type="Pfam" id="PF21773">
    <property type="entry name" value="ODAD1_CC"/>
    <property type="match status" value="1"/>
</dbReference>
<gene>
    <name evidence="5" type="ORF">LtaPh_0610200</name>
</gene>
<dbReference type="PANTHER" id="PTHR21694">
    <property type="entry name" value="COILED-COIL DOMAIN-CONTAINING PROTEIN 63"/>
    <property type="match status" value="1"/>
</dbReference>
<dbReference type="PANTHER" id="PTHR21694:SF18">
    <property type="entry name" value="COILED-COIL DOMAIN-CONTAINING PROTEIN 63"/>
    <property type="match status" value="1"/>
</dbReference>
<keyword evidence="1 2" id="KW-0175">Coiled coil</keyword>
<feature type="coiled-coil region" evidence="2">
    <location>
        <begin position="224"/>
        <end position="311"/>
    </location>
</feature>
<dbReference type="OrthoDB" id="273674at2759"/>
<feature type="coiled-coil region" evidence="2">
    <location>
        <begin position="132"/>
        <end position="184"/>
    </location>
</feature>
<evidence type="ECO:0000313" key="6">
    <source>
        <dbReference type="Proteomes" id="UP000419144"/>
    </source>
</evidence>
<name>A0A640K8H7_LEITA</name>
<dbReference type="InterPro" id="IPR049258">
    <property type="entry name" value="ODAD1_CC"/>
</dbReference>
<dbReference type="AlphaFoldDB" id="A0A640K8H7"/>
<reference evidence="5" key="1">
    <citation type="submission" date="2019-11" db="EMBL/GenBank/DDBJ databases">
        <title>Leishmania tarentolae CDS.</title>
        <authorList>
            <person name="Goto Y."/>
            <person name="Yamagishi J."/>
        </authorList>
    </citation>
    <scope>NUCLEOTIDE SEQUENCE [LARGE SCALE GENOMIC DNA]</scope>
    <source>
        <strain evidence="5">Parrot Tar II</strain>
    </source>
</reference>
<evidence type="ECO:0000259" key="4">
    <source>
        <dbReference type="Pfam" id="PF21773"/>
    </source>
</evidence>
<feature type="domain" description="ODAD1 central coiled coil region" evidence="4">
    <location>
        <begin position="291"/>
        <end position="437"/>
    </location>
</feature>
<dbReference type="Proteomes" id="UP000419144">
    <property type="component" value="Unassembled WGS sequence"/>
</dbReference>
<dbReference type="VEuPathDB" id="TriTrypDB:LtaPh_0610200"/>
<organism evidence="5 6">
    <name type="scientific">Leishmania tarentolae</name>
    <name type="common">Sauroleishmania tarentolae</name>
    <dbReference type="NCBI Taxonomy" id="5689"/>
    <lineage>
        <taxon>Eukaryota</taxon>
        <taxon>Discoba</taxon>
        <taxon>Euglenozoa</taxon>
        <taxon>Kinetoplastea</taxon>
        <taxon>Metakinetoplastina</taxon>
        <taxon>Trypanosomatida</taxon>
        <taxon>Trypanosomatidae</taxon>
        <taxon>Leishmaniinae</taxon>
        <taxon>Leishmania</taxon>
        <taxon>lizard Leishmania</taxon>
    </lineage>
</organism>
<proteinExistence type="predicted"/>
<evidence type="ECO:0000256" key="1">
    <source>
        <dbReference type="ARBA" id="ARBA00023054"/>
    </source>
</evidence>
<dbReference type="EMBL" id="BLBS01000007">
    <property type="protein sequence ID" value="GET85966.1"/>
    <property type="molecule type" value="Genomic_DNA"/>
</dbReference>
<evidence type="ECO:0000256" key="2">
    <source>
        <dbReference type="SAM" id="Coils"/>
    </source>
</evidence>
<comment type="caution">
    <text evidence="5">The sequence shown here is derived from an EMBL/GenBank/DDBJ whole genome shotgun (WGS) entry which is preliminary data.</text>
</comment>